<gene>
    <name evidence="13" type="ORF">EJ05DRAFT_481904</name>
</gene>
<evidence type="ECO:0000256" key="8">
    <source>
        <dbReference type="ARBA" id="ARBA00023010"/>
    </source>
</evidence>
<feature type="repeat" description="WD" evidence="11">
    <location>
        <begin position="477"/>
        <end position="509"/>
    </location>
</feature>
<dbReference type="GO" id="GO:0031080">
    <property type="term" value="C:nuclear pore outer ring"/>
    <property type="evidence" value="ECO:0007669"/>
    <property type="project" value="TreeGrafter"/>
</dbReference>
<dbReference type="InterPro" id="IPR015943">
    <property type="entry name" value="WD40/YVTN_repeat-like_dom_sf"/>
</dbReference>
<dbReference type="GO" id="GO:0051028">
    <property type="term" value="P:mRNA transport"/>
    <property type="evidence" value="ECO:0007669"/>
    <property type="project" value="UniProtKB-KW"/>
</dbReference>
<keyword evidence="10" id="KW-0539">Nucleus</keyword>
<dbReference type="InterPro" id="IPR036322">
    <property type="entry name" value="WD40_repeat_dom_sf"/>
</dbReference>
<evidence type="ECO:0000256" key="6">
    <source>
        <dbReference type="ARBA" id="ARBA00022816"/>
    </source>
</evidence>
<dbReference type="InterPro" id="IPR001680">
    <property type="entry name" value="WD40_rpt"/>
</dbReference>
<dbReference type="PANTHER" id="PTHR11024:SF3">
    <property type="entry name" value="NUCLEOPORIN SEH1"/>
    <property type="match status" value="1"/>
</dbReference>
<evidence type="ECO:0000256" key="10">
    <source>
        <dbReference type="ARBA" id="ARBA00023242"/>
    </source>
</evidence>
<dbReference type="Pfam" id="PF00400">
    <property type="entry name" value="WD40"/>
    <property type="match status" value="2"/>
</dbReference>
<name>A0A6A6WLN4_9PEZI</name>
<dbReference type="Proteomes" id="UP000799437">
    <property type="component" value="Unassembled WGS sequence"/>
</dbReference>
<dbReference type="SMART" id="SM00320">
    <property type="entry name" value="WD40"/>
    <property type="match status" value="4"/>
</dbReference>
<evidence type="ECO:0000313" key="13">
    <source>
        <dbReference type="EMBL" id="KAF2763056.1"/>
    </source>
</evidence>
<evidence type="ECO:0000256" key="3">
    <source>
        <dbReference type="ARBA" id="ARBA00022448"/>
    </source>
</evidence>
<organism evidence="13 14">
    <name type="scientific">Pseudovirgaria hyperparasitica</name>
    <dbReference type="NCBI Taxonomy" id="470096"/>
    <lineage>
        <taxon>Eukaryota</taxon>
        <taxon>Fungi</taxon>
        <taxon>Dikarya</taxon>
        <taxon>Ascomycota</taxon>
        <taxon>Pezizomycotina</taxon>
        <taxon>Dothideomycetes</taxon>
        <taxon>Dothideomycetes incertae sedis</taxon>
        <taxon>Acrospermales</taxon>
        <taxon>Acrospermaceae</taxon>
        <taxon>Pseudovirgaria</taxon>
    </lineage>
</organism>
<reference evidence="13" key="1">
    <citation type="journal article" date="2020" name="Stud. Mycol.">
        <title>101 Dothideomycetes genomes: a test case for predicting lifestyles and emergence of pathogens.</title>
        <authorList>
            <person name="Haridas S."/>
            <person name="Albert R."/>
            <person name="Binder M."/>
            <person name="Bloem J."/>
            <person name="Labutti K."/>
            <person name="Salamov A."/>
            <person name="Andreopoulos B."/>
            <person name="Baker S."/>
            <person name="Barry K."/>
            <person name="Bills G."/>
            <person name="Bluhm B."/>
            <person name="Cannon C."/>
            <person name="Castanera R."/>
            <person name="Culley D."/>
            <person name="Daum C."/>
            <person name="Ezra D."/>
            <person name="Gonzalez J."/>
            <person name="Henrissat B."/>
            <person name="Kuo A."/>
            <person name="Liang C."/>
            <person name="Lipzen A."/>
            <person name="Lutzoni F."/>
            <person name="Magnuson J."/>
            <person name="Mondo S."/>
            <person name="Nolan M."/>
            <person name="Ohm R."/>
            <person name="Pangilinan J."/>
            <person name="Park H.-J."/>
            <person name="Ramirez L."/>
            <person name="Alfaro M."/>
            <person name="Sun H."/>
            <person name="Tritt A."/>
            <person name="Yoshinaga Y."/>
            <person name="Zwiers L.-H."/>
            <person name="Turgeon B."/>
            <person name="Goodwin S."/>
            <person name="Spatafora J."/>
            <person name="Crous P."/>
            <person name="Grigoriev I."/>
        </authorList>
    </citation>
    <scope>NUCLEOTIDE SEQUENCE</scope>
    <source>
        <strain evidence="13">CBS 121739</strain>
    </source>
</reference>
<dbReference type="EMBL" id="ML996565">
    <property type="protein sequence ID" value="KAF2763056.1"/>
    <property type="molecule type" value="Genomic_DNA"/>
</dbReference>
<dbReference type="GO" id="GO:0005198">
    <property type="term" value="F:structural molecule activity"/>
    <property type="evidence" value="ECO:0007669"/>
    <property type="project" value="InterPro"/>
</dbReference>
<dbReference type="Gene3D" id="2.130.10.10">
    <property type="entry name" value="YVTN repeat-like/Quinoprotein amine dehydrogenase"/>
    <property type="match status" value="1"/>
</dbReference>
<evidence type="ECO:0000256" key="7">
    <source>
        <dbReference type="ARBA" id="ARBA00022927"/>
    </source>
</evidence>
<keyword evidence="4 11" id="KW-0853">WD repeat</keyword>
<evidence type="ECO:0000256" key="9">
    <source>
        <dbReference type="ARBA" id="ARBA00023132"/>
    </source>
</evidence>
<dbReference type="PROSITE" id="PS50082">
    <property type="entry name" value="WD_REPEATS_2"/>
    <property type="match status" value="2"/>
</dbReference>
<keyword evidence="6" id="KW-0509">mRNA transport</keyword>
<keyword evidence="7" id="KW-0653">Protein transport</keyword>
<dbReference type="OrthoDB" id="5566198at2759"/>
<dbReference type="InterPro" id="IPR037363">
    <property type="entry name" value="Sec13/Seh1_fam"/>
</dbReference>
<keyword evidence="3" id="KW-0813">Transport</keyword>
<evidence type="ECO:0000313" key="14">
    <source>
        <dbReference type="Proteomes" id="UP000799437"/>
    </source>
</evidence>
<dbReference type="SUPFAM" id="SSF50978">
    <property type="entry name" value="WD40 repeat-like"/>
    <property type="match status" value="1"/>
</dbReference>
<feature type="compositionally biased region" description="Basic residues" evidence="12">
    <location>
        <begin position="1"/>
        <end position="12"/>
    </location>
</feature>
<evidence type="ECO:0000256" key="11">
    <source>
        <dbReference type="PROSITE-ProRule" id="PRU00221"/>
    </source>
</evidence>
<feature type="compositionally biased region" description="Low complexity" evidence="12">
    <location>
        <begin position="431"/>
        <end position="441"/>
    </location>
</feature>
<dbReference type="GO" id="GO:0035859">
    <property type="term" value="C:Seh1-associated complex"/>
    <property type="evidence" value="ECO:0007669"/>
    <property type="project" value="TreeGrafter"/>
</dbReference>
<comment type="subcellular location">
    <subcellularLocation>
        <location evidence="1">Nucleus</location>
        <location evidence="1">Nuclear pore complex</location>
    </subcellularLocation>
</comment>
<feature type="region of interest" description="Disordered" evidence="12">
    <location>
        <begin position="1"/>
        <end position="24"/>
    </location>
</feature>
<keyword evidence="8" id="KW-0811">Translocation</keyword>
<evidence type="ECO:0000256" key="5">
    <source>
        <dbReference type="ARBA" id="ARBA00022737"/>
    </source>
</evidence>
<keyword evidence="9" id="KW-0906">Nuclear pore complex</keyword>
<feature type="region of interest" description="Disordered" evidence="12">
    <location>
        <begin position="421"/>
        <end position="461"/>
    </location>
</feature>
<feature type="repeat" description="WD" evidence="11">
    <location>
        <begin position="154"/>
        <end position="186"/>
    </location>
</feature>
<feature type="region of interest" description="Disordered" evidence="12">
    <location>
        <begin position="60"/>
        <end position="79"/>
    </location>
</feature>
<dbReference type="GO" id="GO:1904263">
    <property type="term" value="P:positive regulation of TORC1 signaling"/>
    <property type="evidence" value="ECO:0007669"/>
    <property type="project" value="TreeGrafter"/>
</dbReference>
<dbReference type="PANTHER" id="PTHR11024">
    <property type="entry name" value="NUCLEAR PORE COMPLEX PROTEIN SEC13 / SEH1 FAMILY MEMBER"/>
    <property type="match status" value="1"/>
</dbReference>
<dbReference type="GO" id="GO:0034198">
    <property type="term" value="P:cellular response to amino acid starvation"/>
    <property type="evidence" value="ECO:0007669"/>
    <property type="project" value="TreeGrafter"/>
</dbReference>
<dbReference type="RefSeq" id="XP_033605507.1">
    <property type="nucleotide sequence ID" value="XM_033745123.1"/>
</dbReference>
<evidence type="ECO:0000256" key="4">
    <source>
        <dbReference type="ARBA" id="ARBA00022574"/>
    </source>
</evidence>
<dbReference type="GeneID" id="54486177"/>
<evidence type="ECO:0000256" key="1">
    <source>
        <dbReference type="ARBA" id="ARBA00004567"/>
    </source>
</evidence>
<dbReference type="GO" id="GO:0015031">
    <property type="term" value="P:protein transport"/>
    <property type="evidence" value="ECO:0007669"/>
    <property type="project" value="UniProtKB-KW"/>
</dbReference>
<dbReference type="PROSITE" id="PS50294">
    <property type="entry name" value="WD_REPEATS_REGION"/>
    <property type="match status" value="2"/>
</dbReference>
<sequence length="528" mass="58586">MEREKPHQRRATRQAGGDEADVLDSINDPIKDKLEAVNLKLCRPAFLQSISASRLPSQAASDCSSISPEPTKSTFGFQASKRTQSNLSDTAVEFASRVERIEAAHILTIDLLSHGSAAALTLNHKVCQKLQASVLRAYKAAKSMATDRGFQSFSHGHQDLVLAVDFNYFGTRMVTASSDHRLKVWDRKDDNWNLADSWRAHDAEIVDVKWNGPYAGEILGSVAEDGRFKLWQEDVTEVPQSGRRFKLVTTLTPETKVPYMSLDFKNIFQDTYLALITRDGHLSVYEPLDNNNIAEWQYLHDSYVCATPSRQDEAGFKVCFHHEKLPCWTAVREGLDRKSLSLAVAAMKTVKIFRTDKNRKWYVAAELNDATSIVRDLSWANGSMRGYDIIATASKDGAIRIYELHNAETDKQSASDTTVAIHNGHTDGRSSPRPRGSRAGPSGIGAGLAGASKSNEDSQEVTIPGRVKHLVKKVAELKNHHGAVWRVAFSPMGDLLISTGDDGTIRTWKKGVNDLWKEYSEIDGANED</sequence>
<comment type="similarity">
    <text evidence="2">Belongs to the WD repeat SEC13 family.</text>
</comment>
<keyword evidence="14" id="KW-1185">Reference proteome</keyword>
<keyword evidence="5" id="KW-0677">Repeat</keyword>
<evidence type="ECO:0000256" key="12">
    <source>
        <dbReference type="SAM" id="MobiDB-lite"/>
    </source>
</evidence>
<proteinExistence type="inferred from homology"/>
<evidence type="ECO:0000256" key="2">
    <source>
        <dbReference type="ARBA" id="ARBA00010102"/>
    </source>
</evidence>
<dbReference type="AlphaFoldDB" id="A0A6A6WLN4"/>
<protein>
    <submittedName>
        <fullName evidence="13">WD40 repeat-like protein</fullName>
    </submittedName>
</protein>
<accession>A0A6A6WLN4</accession>